<evidence type="ECO:0000313" key="1">
    <source>
        <dbReference type="EMBL" id="ACN58809.1"/>
    </source>
</evidence>
<proteinExistence type="predicted"/>
<dbReference type="EMBL" id="EU408350">
    <property type="protein sequence ID" value="ACN58809.1"/>
    <property type="molecule type" value="Genomic_DNA"/>
</dbReference>
<protein>
    <submittedName>
        <fullName evidence="1">Uncharacterized protein</fullName>
    </submittedName>
</protein>
<organism evidence="1">
    <name type="scientific">uncultured bacterium BLR9</name>
    <dbReference type="NCBI Taxonomy" id="506525"/>
    <lineage>
        <taxon>Bacteria</taxon>
        <taxon>environmental samples</taxon>
    </lineage>
</organism>
<sequence>MPFEVSDGVVRVASDERTIADMLGDRSAAMAEHCSSDYEKSGRIKATVRRLERIGHP</sequence>
<reference evidence="1" key="1">
    <citation type="journal article" date="2009" name="ISME J.">
        <title>Functional metagenomics reveals diverse beta-lactamases in a remote Alaskan soil.</title>
        <authorList>
            <person name="Allen H.K."/>
            <person name="Moe L.A."/>
            <person name="Rodbumrer J."/>
            <person name="Gaarder A."/>
            <person name="Handelsman J."/>
        </authorList>
    </citation>
    <scope>NUCLEOTIDE SEQUENCE</scope>
</reference>
<accession>C0INC3</accession>
<name>C0INC3_9BACT</name>
<dbReference type="AlphaFoldDB" id="C0INC3"/>
<gene>
    <name evidence="1" type="ORF">AKSOIL_0164</name>
</gene>